<keyword evidence="7" id="KW-1185">Reference proteome</keyword>
<dbReference type="CDD" id="cd16917">
    <property type="entry name" value="HATPase_UhpB-NarQ-NarX-like"/>
    <property type="match status" value="1"/>
</dbReference>
<evidence type="ECO:0000313" key="7">
    <source>
        <dbReference type="Proteomes" id="UP000763557"/>
    </source>
</evidence>
<name>A0ABX2FFK4_9PSEU</name>
<feature type="domain" description="Histidine kinase/HSP90-like ATPase" evidence="5">
    <location>
        <begin position="289"/>
        <end position="374"/>
    </location>
</feature>
<dbReference type="RefSeq" id="WP_173139789.1">
    <property type="nucleotide sequence ID" value="NZ_CBCSGW010000012.1"/>
</dbReference>
<reference evidence="6 7" key="1">
    <citation type="submission" date="2020-01" db="EMBL/GenBank/DDBJ databases">
        <title>Kibdelosporangium persica a novel Actinomycetes from a hot desert in Iran.</title>
        <authorList>
            <person name="Safaei N."/>
            <person name="Zaburannyi N."/>
            <person name="Mueller R."/>
            <person name="Wink J."/>
        </authorList>
    </citation>
    <scope>NUCLEOTIDE SEQUENCE [LARGE SCALE GENOMIC DNA]</scope>
    <source>
        <strain evidence="6 7">4NS15</strain>
    </source>
</reference>
<evidence type="ECO:0000256" key="2">
    <source>
        <dbReference type="ARBA" id="ARBA00022777"/>
    </source>
</evidence>
<gene>
    <name evidence="6" type="ORF">GC106_67670</name>
</gene>
<sequence length="375" mass="39524">MVDGPGAAQRLLRRLALRYAAIGRTVIATFAGVLGSIAAPQTWPAIAAVVVVVAWSVAYAWLLTHRHRPWLLVADIAVVAAACLTQRWTVPADALAANQGWVIALASITVVVYQWHTTVPVGLCALVAIDAAFLAGVLLAVPGQTGAALVMVLWLPIEAVLSRLLWILVRRGGERADLLTAQAERARQAEAVAEALRADERAHLASLHDTAASTLLMVGLGEVGKPEPWLRDQARRDLASLGHWPASDGATQDLVPLLRDVIANVPVTVAADLPDSWTAPASVCASLCGAVQEALTNVSRHAGTKAADVRVERSDDQISVWVADQGAGFDPDAIPPSRYGVSESIVARMARVGGRATVTSARGSGTTVRLDWPVP</sequence>
<keyword evidence="4" id="KW-1133">Transmembrane helix</keyword>
<dbReference type="Proteomes" id="UP000763557">
    <property type="component" value="Unassembled WGS sequence"/>
</dbReference>
<keyword evidence="1" id="KW-0808">Transferase</keyword>
<dbReference type="InterPro" id="IPR036890">
    <property type="entry name" value="HATPase_C_sf"/>
</dbReference>
<evidence type="ECO:0000256" key="1">
    <source>
        <dbReference type="ARBA" id="ARBA00022679"/>
    </source>
</evidence>
<keyword evidence="4" id="KW-0472">Membrane</keyword>
<keyword evidence="3" id="KW-0902">Two-component regulatory system</keyword>
<accession>A0ABX2FFK4</accession>
<dbReference type="PANTHER" id="PTHR24421:SF61">
    <property type="entry name" value="OXYGEN SENSOR HISTIDINE KINASE NREB"/>
    <property type="match status" value="1"/>
</dbReference>
<comment type="caution">
    <text evidence="6">The sequence shown here is derived from an EMBL/GenBank/DDBJ whole genome shotgun (WGS) entry which is preliminary data.</text>
</comment>
<dbReference type="InterPro" id="IPR003594">
    <property type="entry name" value="HATPase_dom"/>
</dbReference>
<dbReference type="Pfam" id="PF02518">
    <property type="entry name" value="HATPase_c"/>
    <property type="match status" value="1"/>
</dbReference>
<dbReference type="SUPFAM" id="SSF55874">
    <property type="entry name" value="ATPase domain of HSP90 chaperone/DNA topoisomerase II/histidine kinase"/>
    <property type="match status" value="1"/>
</dbReference>
<dbReference type="GO" id="GO:0016301">
    <property type="term" value="F:kinase activity"/>
    <property type="evidence" value="ECO:0007669"/>
    <property type="project" value="UniProtKB-KW"/>
</dbReference>
<evidence type="ECO:0000313" key="6">
    <source>
        <dbReference type="EMBL" id="NRN69510.1"/>
    </source>
</evidence>
<evidence type="ECO:0000256" key="3">
    <source>
        <dbReference type="ARBA" id="ARBA00023012"/>
    </source>
</evidence>
<evidence type="ECO:0000256" key="4">
    <source>
        <dbReference type="SAM" id="Phobius"/>
    </source>
</evidence>
<feature type="transmembrane region" description="Helical" evidence="4">
    <location>
        <begin position="147"/>
        <end position="169"/>
    </location>
</feature>
<keyword evidence="4" id="KW-0812">Transmembrane</keyword>
<dbReference type="Gene3D" id="3.30.565.10">
    <property type="entry name" value="Histidine kinase-like ATPase, C-terminal domain"/>
    <property type="match status" value="1"/>
</dbReference>
<dbReference type="PANTHER" id="PTHR24421">
    <property type="entry name" value="NITRATE/NITRITE SENSOR PROTEIN NARX-RELATED"/>
    <property type="match status" value="1"/>
</dbReference>
<feature type="transmembrane region" description="Helical" evidence="4">
    <location>
        <begin position="70"/>
        <end position="88"/>
    </location>
</feature>
<keyword evidence="2 6" id="KW-0418">Kinase</keyword>
<proteinExistence type="predicted"/>
<organism evidence="6 7">
    <name type="scientific">Kibdelosporangium persicum</name>
    <dbReference type="NCBI Taxonomy" id="2698649"/>
    <lineage>
        <taxon>Bacteria</taxon>
        <taxon>Bacillati</taxon>
        <taxon>Actinomycetota</taxon>
        <taxon>Actinomycetes</taxon>
        <taxon>Pseudonocardiales</taxon>
        <taxon>Pseudonocardiaceae</taxon>
        <taxon>Kibdelosporangium</taxon>
    </lineage>
</organism>
<feature type="transmembrane region" description="Helical" evidence="4">
    <location>
        <begin position="120"/>
        <end position="141"/>
    </location>
</feature>
<protein>
    <submittedName>
        <fullName evidence="6">Signal transduction histidine kinase</fullName>
    </submittedName>
</protein>
<feature type="transmembrane region" description="Helical" evidence="4">
    <location>
        <begin position="45"/>
        <end position="63"/>
    </location>
</feature>
<dbReference type="EMBL" id="JAAATY010000028">
    <property type="protein sequence ID" value="NRN69510.1"/>
    <property type="molecule type" value="Genomic_DNA"/>
</dbReference>
<evidence type="ECO:0000259" key="5">
    <source>
        <dbReference type="Pfam" id="PF02518"/>
    </source>
</evidence>
<feature type="transmembrane region" description="Helical" evidence="4">
    <location>
        <begin position="94"/>
        <end position="113"/>
    </location>
</feature>
<dbReference type="InterPro" id="IPR050482">
    <property type="entry name" value="Sensor_HK_TwoCompSys"/>
</dbReference>
<feature type="transmembrane region" description="Helical" evidence="4">
    <location>
        <begin position="21"/>
        <end position="39"/>
    </location>
</feature>